<protein>
    <submittedName>
        <fullName evidence="1">Uncharacterized protein</fullName>
    </submittedName>
</protein>
<evidence type="ECO:0000313" key="1">
    <source>
        <dbReference type="EMBL" id="TGO10994.1"/>
    </source>
</evidence>
<accession>A0A4Z1EEY7</accession>
<evidence type="ECO:0000313" key="2">
    <source>
        <dbReference type="Proteomes" id="UP000297777"/>
    </source>
</evidence>
<dbReference type="EMBL" id="PQXH01000120">
    <property type="protein sequence ID" value="TGO10994.1"/>
    <property type="molecule type" value="Genomic_DNA"/>
</dbReference>
<dbReference type="Proteomes" id="UP000297777">
    <property type="component" value="Unassembled WGS sequence"/>
</dbReference>
<dbReference type="AlphaFoldDB" id="A0A4Z1EEY7"/>
<sequence length="114" mass="13425">MGLENLELIEKQNDLTCRRGRLPWAFREVENITSGAMRYWEIGILELAAMSYFSHSLFSKNTLSEIVFTLIYKRLFFILSLSYHDPLFLPATDAEKPIKYPFWRLATSQARTER</sequence>
<keyword evidence="2" id="KW-1185">Reference proteome</keyword>
<comment type="caution">
    <text evidence="1">The sequence shown here is derived from an EMBL/GenBank/DDBJ whole genome shotgun (WGS) entry which is preliminary data.</text>
</comment>
<proteinExistence type="predicted"/>
<reference evidence="1 2" key="1">
    <citation type="submission" date="2017-12" db="EMBL/GenBank/DDBJ databases">
        <title>Comparative genomics of Botrytis spp.</title>
        <authorList>
            <person name="Valero-Jimenez C.A."/>
            <person name="Tapia P."/>
            <person name="Veloso J."/>
            <person name="Silva-Moreno E."/>
            <person name="Staats M."/>
            <person name="Valdes J.H."/>
            <person name="Van Kan J.A.L."/>
        </authorList>
    </citation>
    <scope>NUCLEOTIDE SEQUENCE [LARGE SCALE GENOMIC DNA]</scope>
    <source>
        <strain evidence="1 2">Bt9001</strain>
    </source>
</reference>
<name>A0A4Z1EEY7_9HELO</name>
<organism evidence="1 2">
    <name type="scientific">Botrytis tulipae</name>
    <dbReference type="NCBI Taxonomy" id="87230"/>
    <lineage>
        <taxon>Eukaryota</taxon>
        <taxon>Fungi</taxon>
        <taxon>Dikarya</taxon>
        <taxon>Ascomycota</taxon>
        <taxon>Pezizomycotina</taxon>
        <taxon>Leotiomycetes</taxon>
        <taxon>Helotiales</taxon>
        <taxon>Sclerotiniaceae</taxon>
        <taxon>Botrytis</taxon>
    </lineage>
</organism>
<gene>
    <name evidence="1" type="ORF">BTUL_0120g00320</name>
</gene>